<dbReference type="Proteomes" id="UP001147700">
    <property type="component" value="Unassembled WGS sequence"/>
</dbReference>
<sequence>MDPITAHVVIDRPREEVFEYLADIANHPEFTDHFMKQWRLTRVESYGRGAGARFKLDAPLDRFSWGDMTFIEVQPPYRIVAAGRGGKFNRNETWTTWTLAPSGSSTRVEVTTESKSALPTDKFIEAVTGRRGWYKRQLRKALSRMQSILEEDMDRGARVTVGGL</sequence>
<accession>A0ABT4RT83</accession>
<dbReference type="SUPFAM" id="SSF55961">
    <property type="entry name" value="Bet v1-like"/>
    <property type="match status" value="1"/>
</dbReference>
<evidence type="ECO:0000259" key="2">
    <source>
        <dbReference type="Pfam" id="PF08327"/>
    </source>
</evidence>
<feature type="domain" description="Activator of Hsp90 ATPase homologue 1/2-like C-terminal" evidence="2">
    <location>
        <begin position="12"/>
        <end position="140"/>
    </location>
</feature>
<dbReference type="RefSeq" id="WP_202956054.1">
    <property type="nucleotide sequence ID" value="NZ_JAPCID010000065.1"/>
</dbReference>
<protein>
    <submittedName>
        <fullName evidence="3">SRPBCC domain-containing protein</fullName>
    </submittedName>
</protein>
<name>A0ABT4RT83_9ACTN</name>
<comment type="similarity">
    <text evidence="1">Belongs to the AHA1 family.</text>
</comment>
<dbReference type="Pfam" id="PF08327">
    <property type="entry name" value="AHSA1"/>
    <property type="match status" value="1"/>
</dbReference>
<evidence type="ECO:0000256" key="1">
    <source>
        <dbReference type="ARBA" id="ARBA00006817"/>
    </source>
</evidence>
<evidence type="ECO:0000313" key="4">
    <source>
        <dbReference type="Proteomes" id="UP001147700"/>
    </source>
</evidence>
<dbReference type="InterPro" id="IPR023393">
    <property type="entry name" value="START-like_dom_sf"/>
</dbReference>
<proteinExistence type="inferred from homology"/>
<keyword evidence="4" id="KW-1185">Reference proteome</keyword>
<gene>
    <name evidence="3" type="ORF">OJ962_30055</name>
</gene>
<organism evidence="3 4">
    <name type="scientific">Solirubrobacter deserti</name>
    <dbReference type="NCBI Taxonomy" id="2282478"/>
    <lineage>
        <taxon>Bacteria</taxon>
        <taxon>Bacillati</taxon>
        <taxon>Actinomycetota</taxon>
        <taxon>Thermoleophilia</taxon>
        <taxon>Solirubrobacterales</taxon>
        <taxon>Solirubrobacteraceae</taxon>
        <taxon>Solirubrobacter</taxon>
    </lineage>
</organism>
<comment type="caution">
    <text evidence="3">The sequence shown here is derived from an EMBL/GenBank/DDBJ whole genome shotgun (WGS) entry which is preliminary data.</text>
</comment>
<dbReference type="InterPro" id="IPR013538">
    <property type="entry name" value="ASHA1/2-like_C"/>
</dbReference>
<dbReference type="EMBL" id="JAPCID010000065">
    <property type="protein sequence ID" value="MDA0141774.1"/>
    <property type="molecule type" value="Genomic_DNA"/>
</dbReference>
<evidence type="ECO:0000313" key="3">
    <source>
        <dbReference type="EMBL" id="MDA0141774.1"/>
    </source>
</evidence>
<dbReference type="Gene3D" id="3.30.530.20">
    <property type="match status" value="1"/>
</dbReference>
<reference evidence="3" key="1">
    <citation type="submission" date="2022-10" db="EMBL/GenBank/DDBJ databases">
        <title>The WGS of Solirubrobacter sp. CPCC 204708.</title>
        <authorList>
            <person name="Jiang Z."/>
        </authorList>
    </citation>
    <scope>NUCLEOTIDE SEQUENCE</scope>
    <source>
        <strain evidence="3">CPCC 204708</strain>
    </source>
</reference>